<evidence type="ECO:0000256" key="1">
    <source>
        <dbReference type="ARBA" id="ARBA00023015"/>
    </source>
</evidence>
<dbReference type="PROSITE" id="PS50937">
    <property type="entry name" value="HTH_MERR_2"/>
    <property type="match status" value="1"/>
</dbReference>
<evidence type="ECO:0000256" key="3">
    <source>
        <dbReference type="ARBA" id="ARBA00023163"/>
    </source>
</evidence>
<dbReference type="OrthoDB" id="9802944at2"/>
<dbReference type="EMBL" id="FNTH01000001">
    <property type="protein sequence ID" value="SED27924.1"/>
    <property type="molecule type" value="Genomic_DNA"/>
</dbReference>
<dbReference type="InterPro" id="IPR000551">
    <property type="entry name" value="MerR-type_HTH_dom"/>
</dbReference>
<dbReference type="AlphaFoldDB" id="A0A1H4ZEK8"/>
<keyword evidence="2" id="KW-0238">DNA-binding</keyword>
<organism evidence="5 6">
    <name type="scientific">Bradyrhizobium erythrophlei</name>
    <dbReference type="NCBI Taxonomy" id="1437360"/>
    <lineage>
        <taxon>Bacteria</taxon>
        <taxon>Pseudomonadati</taxon>
        <taxon>Pseudomonadota</taxon>
        <taxon>Alphaproteobacteria</taxon>
        <taxon>Hyphomicrobiales</taxon>
        <taxon>Nitrobacteraceae</taxon>
        <taxon>Bradyrhizobium</taxon>
    </lineage>
</organism>
<dbReference type="PRINTS" id="PR00040">
    <property type="entry name" value="HTHMERR"/>
</dbReference>
<dbReference type="Gene3D" id="1.10.1660.10">
    <property type="match status" value="1"/>
</dbReference>
<name>A0A1H4ZEK8_9BRAD</name>
<evidence type="ECO:0000313" key="6">
    <source>
        <dbReference type="Proteomes" id="UP000198992"/>
    </source>
</evidence>
<feature type="domain" description="HTH merR-type" evidence="4">
    <location>
        <begin position="1"/>
        <end position="69"/>
    </location>
</feature>
<dbReference type="Pfam" id="PF13411">
    <property type="entry name" value="MerR_1"/>
    <property type="match status" value="1"/>
</dbReference>
<dbReference type="PANTHER" id="PTHR30204:SF94">
    <property type="entry name" value="HEAVY METAL-DEPENDENT TRANSCRIPTIONAL REGULATOR HI_0293-RELATED"/>
    <property type="match status" value="1"/>
</dbReference>
<keyword evidence="3" id="KW-0804">Transcription</keyword>
<dbReference type="InterPro" id="IPR009061">
    <property type="entry name" value="DNA-bd_dom_put_sf"/>
</dbReference>
<proteinExistence type="predicted"/>
<dbReference type="RefSeq" id="WP_092118851.1">
    <property type="nucleotide sequence ID" value="NZ_FNTH01000001.1"/>
</dbReference>
<dbReference type="SMART" id="SM00422">
    <property type="entry name" value="HTH_MERR"/>
    <property type="match status" value="1"/>
</dbReference>
<dbReference type="InterPro" id="IPR047057">
    <property type="entry name" value="MerR_fam"/>
</dbReference>
<sequence length="139" mass="15200">MKIGELARESGLAPSRIRFYEREGLIGSIDRGLNGYRQYSRETRQVLEIIVMAQQAGFSLDEIRNLLPPHGKGDWSRDTLVAALKAKVVEVAALQRRLSETQAGLEAVIARIEATPPGGDCFENAEAVLAGLREQPKAG</sequence>
<evidence type="ECO:0000256" key="2">
    <source>
        <dbReference type="ARBA" id="ARBA00023125"/>
    </source>
</evidence>
<reference evidence="5 6" key="1">
    <citation type="submission" date="2016-10" db="EMBL/GenBank/DDBJ databases">
        <authorList>
            <person name="de Groot N.N."/>
        </authorList>
    </citation>
    <scope>NUCLEOTIDE SEQUENCE [LARGE SCALE GENOMIC DNA]</scope>
    <source>
        <strain evidence="5 6">MT12</strain>
    </source>
</reference>
<evidence type="ECO:0000259" key="4">
    <source>
        <dbReference type="PROSITE" id="PS50937"/>
    </source>
</evidence>
<dbReference type="SUPFAM" id="SSF46955">
    <property type="entry name" value="Putative DNA-binding domain"/>
    <property type="match status" value="1"/>
</dbReference>
<gene>
    <name evidence="5" type="ORF">SAMN05444164_4313</name>
</gene>
<keyword evidence="1" id="KW-0805">Transcription regulation</keyword>
<dbReference type="PANTHER" id="PTHR30204">
    <property type="entry name" value="REDOX-CYCLING DRUG-SENSING TRANSCRIPTIONAL ACTIVATOR SOXR"/>
    <property type="match status" value="1"/>
</dbReference>
<evidence type="ECO:0000313" key="5">
    <source>
        <dbReference type="EMBL" id="SED27924.1"/>
    </source>
</evidence>
<dbReference type="Proteomes" id="UP000198992">
    <property type="component" value="Unassembled WGS sequence"/>
</dbReference>
<protein>
    <submittedName>
        <fullName evidence="5">Transcriptional regulator, MerR family</fullName>
    </submittedName>
</protein>
<dbReference type="GO" id="GO:0003677">
    <property type="term" value="F:DNA binding"/>
    <property type="evidence" value="ECO:0007669"/>
    <property type="project" value="UniProtKB-KW"/>
</dbReference>
<accession>A0A1H4ZEK8</accession>
<dbReference type="PROSITE" id="PS00552">
    <property type="entry name" value="HTH_MERR_1"/>
    <property type="match status" value="1"/>
</dbReference>
<dbReference type="GO" id="GO:0003700">
    <property type="term" value="F:DNA-binding transcription factor activity"/>
    <property type="evidence" value="ECO:0007669"/>
    <property type="project" value="InterPro"/>
</dbReference>